<name>A0AAN8XGL9_HALRR</name>
<dbReference type="FunFam" id="3.30.160.60:FF:000100">
    <property type="entry name" value="Zinc finger 45-like"/>
    <property type="match status" value="1"/>
</dbReference>
<feature type="region of interest" description="Disordered" evidence="6">
    <location>
        <begin position="1"/>
        <end position="20"/>
    </location>
</feature>
<feature type="non-terminal residue" evidence="8">
    <location>
        <position position="1"/>
    </location>
</feature>
<proteinExistence type="predicted"/>
<evidence type="ECO:0000256" key="3">
    <source>
        <dbReference type="ARBA" id="ARBA00022771"/>
    </source>
</evidence>
<dbReference type="EMBL" id="JAXCGZ010002563">
    <property type="protein sequence ID" value="KAK7083761.1"/>
    <property type="molecule type" value="Genomic_DNA"/>
</dbReference>
<dbReference type="InterPro" id="IPR013087">
    <property type="entry name" value="Znf_C2H2_type"/>
</dbReference>
<reference evidence="8 9" key="1">
    <citation type="submission" date="2023-11" db="EMBL/GenBank/DDBJ databases">
        <title>Halocaridina rubra genome assembly.</title>
        <authorList>
            <person name="Smith C."/>
        </authorList>
    </citation>
    <scope>NUCLEOTIDE SEQUENCE [LARGE SCALE GENOMIC DNA]</scope>
    <source>
        <strain evidence="8">EP-1</strain>
        <tissue evidence="8">Whole</tissue>
    </source>
</reference>
<evidence type="ECO:0000256" key="1">
    <source>
        <dbReference type="ARBA" id="ARBA00022723"/>
    </source>
</evidence>
<keyword evidence="2" id="KW-0677">Repeat</keyword>
<evidence type="ECO:0000313" key="9">
    <source>
        <dbReference type="Proteomes" id="UP001381693"/>
    </source>
</evidence>
<feature type="domain" description="C2H2-type" evidence="7">
    <location>
        <begin position="89"/>
        <end position="116"/>
    </location>
</feature>
<dbReference type="InterPro" id="IPR036236">
    <property type="entry name" value="Znf_C2H2_sf"/>
</dbReference>
<gene>
    <name evidence="8" type="ORF">SK128_010760</name>
</gene>
<keyword evidence="4" id="KW-0862">Zinc</keyword>
<organism evidence="8 9">
    <name type="scientific">Halocaridina rubra</name>
    <name type="common">Hawaiian red shrimp</name>
    <dbReference type="NCBI Taxonomy" id="373956"/>
    <lineage>
        <taxon>Eukaryota</taxon>
        <taxon>Metazoa</taxon>
        <taxon>Ecdysozoa</taxon>
        <taxon>Arthropoda</taxon>
        <taxon>Crustacea</taxon>
        <taxon>Multicrustacea</taxon>
        <taxon>Malacostraca</taxon>
        <taxon>Eumalacostraca</taxon>
        <taxon>Eucarida</taxon>
        <taxon>Decapoda</taxon>
        <taxon>Pleocyemata</taxon>
        <taxon>Caridea</taxon>
        <taxon>Atyoidea</taxon>
        <taxon>Atyidae</taxon>
        <taxon>Halocaridina</taxon>
    </lineage>
</organism>
<keyword evidence="3 5" id="KW-0863">Zinc-finger</keyword>
<keyword evidence="9" id="KW-1185">Reference proteome</keyword>
<comment type="caution">
    <text evidence="8">The sequence shown here is derived from an EMBL/GenBank/DDBJ whole genome shotgun (WGS) entry which is preliminary data.</text>
</comment>
<evidence type="ECO:0000256" key="6">
    <source>
        <dbReference type="SAM" id="MobiDB-lite"/>
    </source>
</evidence>
<dbReference type="GO" id="GO:0008270">
    <property type="term" value="F:zinc ion binding"/>
    <property type="evidence" value="ECO:0007669"/>
    <property type="project" value="UniProtKB-KW"/>
</dbReference>
<sequence length="130" mass="14841">NDETPVINAIHNKCPKNESSEPCVQALKEDPEMSSDLFSCSQEKEDQAVYLQEAEVADEFISIKEEMVLPENEGNERNNKVNVLEEKSFSHNECGKSFPYKSRLKKHFRVHSGVQAQEKPYNCGLCKKSF</sequence>
<evidence type="ECO:0000313" key="8">
    <source>
        <dbReference type="EMBL" id="KAK7083761.1"/>
    </source>
</evidence>
<evidence type="ECO:0000256" key="5">
    <source>
        <dbReference type="PROSITE-ProRule" id="PRU00042"/>
    </source>
</evidence>
<evidence type="ECO:0000256" key="2">
    <source>
        <dbReference type="ARBA" id="ARBA00022737"/>
    </source>
</evidence>
<feature type="non-terminal residue" evidence="8">
    <location>
        <position position="130"/>
    </location>
</feature>
<dbReference type="Gene3D" id="3.30.160.60">
    <property type="entry name" value="Classic Zinc Finger"/>
    <property type="match status" value="1"/>
</dbReference>
<dbReference type="SUPFAM" id="SSF57667">
    <property type="entry name" value="beta-beta-alpha zinc fingers"/>
    <property type="match status" value="1"/>
</dbReference>
<evidence type="ECO:0000256" key="4">
    <source>
        <dbReference type="ARBA" id="ARBA00022833"/>
    </source>
</evidence>
<accession>A0AAN8XGL9</accession>
<dbReference type="PROSITE" id="PS50157">
    <property type="entry name" value="ZINC_FINGER_C2H2_2"/>
    <property type="match status" value="1"/>
</dbReference>
<dbReference type="AlphaFoldDB" id="A0AAN8XGL9"/>
<evidence type="ECO:0000259" key="7">
    <source>
        <dbReference type="PROSITE" id="PS50157"/>
    </source>
</evidence>
<protein>
    <recommendedName>
        <fullName evidence="7">C2H2-type domain-containing protein</fullName>
    </recommendedName>
</protein>
<keyword evidence="1" id="KW-0479">Metal-binding</keyword>
<dbReference type="Proteomes" id="UP001381693">
    <property type="component" value="Unassembled WGS sequence"/>
</dbReference>